<evidence type="ECO:0000313" key="2">
    <source>
        <dbReference type="EMBL" id="OCH86824.1"/>
    </source>
</evidence>
<keyword evidence="3" id="KW-1185">Reference proteome</keyword>
<feature type="region of interest" description="Disordered" evidence="1">
    <location>
        <begin position="261"/>
        <end position="297"/>
    </location>
</feature>
<dbReference type="Proteomes" id="UP000250043">
    <property type="component" value="Unassembled WGS sequence"/>
</dbReference>
<feature type="compositionally biased region" description="Basic and acidic residues" evidence="1">
    <location>
        <begin position="280"/>
        <end position="297"/>
    </location>
</feature>
<sequence length="297" mass="31760">MGSLCCCLKPANLCRCLKPANLCRCLKPANLCCRLKRTEQKDSVEGYGDRNEGGGDIKERQSETRHEDRAPHSRYQNGSTPSPQRSSTEGTQRKTGDTSNITMDKKTLAMPPNIGADLQEGLETKIPGQSSVPRTPVAGGAGQSTPQTGEVILGTVIEGATPNGQRREDENTASITTAAPQSAQYLGPSPDNSGDTSSVAAVTIAGGAEAEMEPVASFKASEDHEAPPDDNQSSQPAPTKRTVPELNEEHLRSLQETEVTHTALVTPSPSGDRPQIQVDVRGDRPQIQVDVRHHLPR</sequence>
<feature type="region of interest" description="Disordered" evidence="1">
    <location>
        <begin position="43"/>
        <end position="114"/>
    </location>
</feature>
<dbReference type="EMBL" id="KV722510">
    <property type="protein sequence ID" value="OCH86824.1"/>
    <property type="molecule type" value="Genomic_DNA"/>
</dbReference>
<name>A0A8E2AP40_9APHY</name>
<evidence type="ECO:0000256" key="1">
    <source>
        <dbReference type="SAM" id="MobiDB-lite"/>
    </source>
</evidence>
<feature type="compositionally biased region" description="Polar residues" evidence="1">
    <location>
        <begin position="74"/>
        <end position="90"/>
    </location>
</feature>
<gene>
    <name evidence="2" type="ORF">OBBRIDRAFT_200548</name>
</gene>
<evidence type="ECO:0000313" key="3">
    <source>
        <dbReference type="Proteomes" id="UP000250043"/>
    </source>
</evidence>
<feature type="compositionally biased region" description="Polar residues" evidence="1">
    <location>
        <begin position="172"/>
        <end position="200"/>
    </location>
</feature>
<feature type="compositionally biased region" description="Basic and acidic residues" evidence="1">
    <location>
        <begin position="43"/>
        <end position="71"/>
    </location>
</feature>
<dbReference type="AlphaFoldDB" id="A0A8E2AP40"/>
<reference evidence="2 3" key="1">
    <citation type="submission" date="2016-07" db="EMBL/GenBank/DDBJ databases">
        <title>Draft genome of the white-rot fungus Obba rivulosa 3A-2.</title>
        <authorList>
            <consortium name="DOE Joint Genome Institute"/>
            <person name="Miettinen O."/>
            <person name="Riley R."/>
            <person name="Acob R."/>
            <person name="Barry K."/>
            <person name="Cullen D."/>
            <person name="De Vries R."/>
            <person name="Hainaut M."/>
            <person name="Hatakka A."/>
            <person name="Henrissat B."/>
            <person name="Hilden K."/>
            <person name="Kuo R."/>
            <person name="Labutti K."/>
            <person name="Lipzen A."/>
            <person name="Makela M.R."/>
            <person name="Sandor L."/>
            <person name="Spatafora J.W."/>
            <person name="Grigoriev I.V."/>
            <person name="Hibbett D.S."/>
        </authorList>
    </citation>
    <scope>NUCLEOTIDE SEQUENCE [LARGE SCALE GENOMIC DNA]</scope>
    <source>
        <strain evidence="2 3">3A-2</strain>
    </source>
</reference>
<organism evidence="2 3">
    <name type="scientific">Obba rivulosa</name>
    <dbReference type="NCBI Taxonomy" id="1052685"/>
    <lineage>
        <taxon>Eukaryota</taxon>
        <taxon>Fungi</taxon>
        <taxon>Dikarya</taxon>
        <taxon>Basidiomycota</taxon>
        <taxon>Agaricomycotina</taxon>
        <taxon>Agaricomycetes</taxon>
        <taxon>Polyporales</taxon>
        <taxon>Gelatoporiaceae</taxon>
        <taxon>Obba</taxon>
    </lineage>
</organism>
<feature type="region of interest" description="Disordered" evidence="1">
    <location>
        <begin position="126"/>
        <end position="247"/>
    </location>
</feature>
<proteinExistence type="predicted"/>
<protein>
    <submittedName>
        <fullName evidence="2">Uncharacterized protein</fullName>
    </submittedName>
</protein>
<accession>A0A8E2AP40</accession>